<keyword evidence="1" id="KW-0808">Transferase</keyword>
<reference evidence="1" key="1">
    <citation type="journal article" date="2022" name="Int. J. Mol. Sci.">
        <title>Draft Genome of Tanacetum Coccineum: Genomic Comparison of Closely Related Tanacetum-Family Plants.</title>
        <authorList>
            <person name="Yamashiro T."/>
            <person name="Shiraishi A."/>
            <person name="Nakayama K."/>
            <person name="Satake H."/>
        </authorList>
    </citation>
    <scope>NUCLEOTIDE SEQUENCE</scope>
</reference>
<organism evidence="1 2">
    <name type="scientific">Tanacetum coccineum</name>
    <dbReference type="NCBI Taxonomy" id="301880"/>
    <lineage>
        <taxon>Eukaryota</taxon>
        <taxon>Viridiplantae</taxon>
        <taxon>Streptophyta</taxon>
        <taxon>Embryophyta</taxon>
        <taxon>Tracheophyta</taxon>
        <taxon>Spermatophyta</taxon>
        <taxon>Magnoliopsida</taxon>
        <taxon>eudicotyledons</taxon>
        <taxon>Gunneridae</taxon>
        <taxon>Pentapetalae</taxon>
        <taxon>asterids</taxon>
        <taxon>campanulids</taxon>
        <taxon>Asterales</taxon>
        <taxon>Asteraceae</taxon>
        <taxon>Asteroideae</taxon>
        <taxon>Anthemideae</taxon>
        <taxon>Anthemidinae</taxon>
        <taxon>Tanacetum</taxon>
    </lineage>
</organism>
<name>A0ABQ5EAM1_9ASTR</name>
<dbReference type="PANTHER" id="PTHR31635">
    <property type="entry name" value="REVERSE TRANSCRIPTASE DOMAIN-CONTAINING PROTEIN-RELATED"/>
    <property type="match status" value="1"/>
</dbReference>
<accession>A0ABQ5EAM1</accession>
<comment type="caution">
    <text evidence="1">The sequence shown here is derived from an EMBL/GenBank/DDBJ whole genome shotgun (WGS) entry which is preliminary data.</text>
</comment>
<proteinExistence type="predicted"/>
<dbReference type="Proteomes" id="UP001151760">
    <property type="component" value="Unassembled WGS sequence"/>
</dbReference>
<dbReference type="PANTHER" id="PTHR31635:SF196">
    <property type="entry name" value="REVERSE TRANSCRIPTASE DOMAIN-CONTAINING PROTEIN-RELATED"/>
    <property type="match status" value="1"/>
</dbReference>
<dbReference type="GO" id="GO:0003964">
    <property type="term" value="F:RNA-directed DNA polymerase activity"/>
    <property type="evidence" value="ECO:0007669"/>
    <property type="project" value="UniProtKB-KW"/>
</dbReference>
<reference evidence="1" key="2">
    <citation type="submission" date="2022-01" db="EMBL/GenBank/DDBJ databases">
        <authorList>
            <person name="Yamashiro T."/>
            <person name="Shiraishi A."/>
            <person name="Satake H."/>
            <person name="Nakayama K."/>
        </authorList>
    </citation>
    <scope>NUCLEOTIDE SEQUENCE</scope>
</reference>
<keyword evidence="2" id="KW-1185">Reference proteome</keyword>
<protein>
    <submittedName>
        <fullName evidence="1">RNA-directed DNA polymerase, eukaryota, reverse transcriptase zinc-binding domain protein</fullName>
    </submittedName>
</protein>
<keyword evidence="1" id="KW-0695">RNA-directed DNA polymerase</keyword>
<sequence>MLLFKVDFEKAFDSVSWRFLDHVMERLGFSSTWRKWIMAGLKSSRASILVMDSPTSEFSLKRGLRQGDPLLENQSLKSYLYGVGVSSDDIESMAAGNMLSSGGRLSLINSSVRKPWLLLDITRLGVGSLKAFNNSLLLKWRWHLLNKPSALWVEVLKSIHGNEAGIELKGCQTNGLWARIVGTIYHLHSSGYVPLNSLSFKVNQNCLVRDRIVNGLWAWDWRRPVNGGRALADLNNLLMDIGSLNVEVDRDCVVSSLSIDGSYLLPIFGGLFVVGVTLKSRRYLPVMNGTYGTPRGKLQIGERRALCHFAPTCLDALAFLGNNHIFNFSRT</sequence>
<evidence type="ECO:0000313" key="1">
    <source>
        <dbReference type="EMBL" id="GJT47873.1"/>
    </source>
</evidence>
<keyword evidence="1" id="KW-0548">Nucleotidyltransferase</keyword>
<evidence type="ECO:0000313" key="2">
    <source>
        <dbReference type="Proteomes" id="UP001151760"/>
    </source>
</evidence>
<gene>
    <name evidence="1" type="ORF">Tco_0974030</name>
</gene>
<dbReference type="EMBL" id="BQNB010016106">
    <property type="protein sequence ID" value="GJT47873.1"/>
    <property type="molecule type" value="Genomic_DNA"/>
</dbReference>